<dbReference type="AlphaFoldDB" id="A0A1F7ICM2"/>
<evidence type="ECO:0008006" key="3">
    <source>
        <dbReference type="Google" id="ProtNLM"/>
    </source>
</evidence>
<evidence type="ECO:0000313" key="2">
    <source>
        <dbReference type="Proteomes" id="UP000179270"/>
    </source>
</evidence>
<accession>A0A1F7ICM2</accession>
<dbReference type="STRING" id="1802055.A3A74_02030"/>
<evidence type="ECO:0000313" key="1">
    <source>
        <dbReference type="EMBL" id="OGK41101.1"/>
    </source>
</evidence>
<dbReference type="SUPFAM" id="SSF158446">
    <property type="entry name" value="IVS-encoded protein-like"/>
    <property type="match status" value="1"/>
</dbReference>
<dbReference type="EMBL" id="MGAF01000022">
    <property type="protein sequence ID" value="OGK41101.1"/>
    <property type="molecule type" value="Genomic_DNA"/>
</dbReference>
<dbReference type="PANTHER" id="PTHR38471:SF2">
    <property type="entry name" value="FOUR HELIX BUNDLE PROTEIN"/>
    <property type="match status" value="1"/>
</dbReference>
<dbReference type="CDD" id="cd16377">
    <property type="entry name" value="23S_rRNA_IVP_like"/>
    <property type="match status" value="1"/>
</dbReference>
<name>A0A1F7ICM2_9BACT</name>
<comment type="caution">
    <text evidence="1">The sequence shown here is derived from an EMBL/GenBank/DDBJ whole genome shotgun (WGS) entry which is preliminary data.</text>
</comment>
<reference evidence="1 2" key="1">
    <citation type="journal article" date="2016" name="Nat. Commun.">
        <title>Thousands of microbial genomes shed light on interconnected biogeochemical processes in an aquifer system.</title>
        <authorList>
            <person name="Anantharaman K."/>
            <person name="Brown C.T."/>
            <person name="Hug L.A."/>
            <person name="Sharon I."/>
            <person name="Castelle C.J."/>
            <person name="Probst A.J."/>
            <person name="Thomas B.C."/>
            <person name="Singh A."/>
            <person name="Wilkins M.J."/>
            <person name="Karaoz U."/>
            <person name="Brodie E.L."/>
            <person name="Williams K.H."/>
            <person name="Hubbard S.S."/>
            <person name="Banfield J.F."/>
        </authorList>
    </citation>
    <scope>NUCLEOTIDE SEQUENCE [LARGE SCALE GENOMIC DNA]</scope>
</reference>
<dbReference type="Gene3D" id="1.20.1440.60">
    <property type="entry name" value="23S rRNA-intervening sequence"/>
    <property type="match status" value="1"/>
</dbReference>
<proteinExistence type="predicted"/>
<organism evidence="1 2">
    <name type="scientific">Candidatus Roizmanbacteria bacterium RIFCSPLOWO2_01_FULL_35_13</name>
    <dbReference type="NCBI Taxonomy" id="1802055"/>
    <lineage>
        <taxon>Bacteria</taxon>
        <taxon>Candidatus Roizmaniibacteriota</taxon>
    </lineage>
</organism>
<sequence length="120" mass="13851">MAIKSFTDLIVWQKGHSFVLEIYKTTSQFPKDELYGLTSQIKRAVISITSNIAEGFVRHFKKEKVQFYYVSLGSATEVQNQLLIARDLHFIDTDQFNLLNGRVNEIARMTNSLIRSINYS</sequence>
<dbReference type="InterPro" id="IPR012657">
    <property type="entry name" value="23S_rRNA-intervening_sequence"/>
</dbReference>
<dbReference type="InterPro" id="IPR036583">
    <property type="entry name" value="23S_rRNA_IVS_sf"/>
</dbReference>
<protein>
    <recommendedName>
        <fullName evidence="3">Four helix bundle protein</fullName>
    </recommendedName>
</protein>
<dbReference type="PANTHER" id="PTHR38471">
    <property type="entry name" value="FOUR HELIX BUNDLE PROTEIN"/>
    <property type="match status" value="1"/>
</dbReference>
<dbReference type="NCBIfam" id="TIGR02436">
    <property type="entry name" value="four helix bundle protein"/>
    <property type="match status" value="1"/>
</dbReference>
<dbReference type="Proteomes" id="UP000179270">
    <property type="component" value="Unassembled WGS sequence"/>
</dbReference>
<gene>
    <name evidence="1" type="ORF">A3A74_02030</name>
</gene>
<dbReference type="Pfam" id="PF05635">
    <property type="entry name" value="23S_rRNA_IVP"/>
    <property type="match status" value="1"/>
</dbReference>